<dbReference type="Proteomes" id="UP001165079">
    <property type="component" value="Unassembled WGS sequence"/>
</dbReference>
<dbReference type="EMBL" id="BSTX01000001">
    <property type="protein sequence ID" value="GLZ75512.1"/>
    <property type="molecule type" value="Genomic_DNA"/>
</dbReference>
<dbReference type="PANTHER" id="PTHR40697">
    <property type="entry name" value="ACETOIN CATABOLISM PROTEIN X"/>
    <property type="match status" value="1"/>
</dbReference>
<keyword evidence="2" id="KW-1185">Reference proteome</keyword>
<dbReference type="GO" id="GO:0006741">
    <property type="term" value="P:NADP+ biosynthetic process"/>
    <property type="evidence" value="ECO:0007669"/>
    <property type="project" value="InterPro"/>
</dbReference>
<dbReference type="SUPFAM" id="SSF111331">
    <property type="entry name" value="NAD kinase/diacylglycerol kinase-like"/>
    <property type="match status" value="1"/>
</dbReference>
<gene>
    <name evidence="1" type="ORF">Afil01_03190</name>
</gene>
<evidence type="ECO:0000313" key="1">
    <source>
        <dbReference type="EMBL" id="GLZ75512.1"/>
    </source>
</evidence>
<dbReference type="InterPro" id="IPR002504">
    <property type="entry name" value="NADK"/>
</dbReference>
<dbReference type="Pfam" id="PF01513">
    <property type="entry name" value="NAD_kinase"/>
    <property type="match status" value="1"/>
</dbReference>
<dbReference type="PANTHER" id="PTHR40697:SF2">
    <property type="entry name" value="ATP-NAD KINASE-RELATED"/>
    <property type="match status" value="1"/>
</dbReference>
<evidence type="ECO:0000313" key="2">
    <source>
        <dbReference type="Proteomes" id="UP001165079"/>
    </source>
</evidence>
<reference evidence="1" key="1">
    <citation type="submission" date="2023-03" db="EMBL/GenBank/DDBJ databases">
        <title>Actinorhabdospora filicis NBRC 111898.</title>
        <authorList>
            <person name="Ichikawa N."/>
            <person name="Sato H."/>
            <person name="Tonouchi N."/>
        </authorList>
    </citation>
    <scope>NUCLEOTIDE SEQUENCE</scope>
    <source>
        <strain evidence="1">NBRC 111898</strain>
    </source>
</reference>
<organism evidence="1 2">
    <name type="scientific">Actinorhabdospora filicis</name>
    <dbReference type="NCBI Taxonomy" id="1785913"/>
    <lineage>
        <taxon>Bacteria</taxon>
        <taxon>Bacillati</taxon>
        <taxon>Actinomycetota</taxon>
        <taxon>Actinomycetes</taxon>
        <taxon>Micromonosporales</taxon>
        <taxon>Micromonosporaceae</taxon>
        <taxon>Actinorhabdospora</taxon>
    </lineage>
</organism>
<dbReference type="InterPro" id="IPR017438">
    <property type="entry name" value="ATP-NAD_kinase_N"/>
</dbReference>
<dbReference type="AlphaFoldDB" id="A0A9W6SGM7"/>
<dbReference type="InterPro" id="IPR039065">
    <property type="entry name" value="AcoX-like"/>
</dbReference>
<dbReference type="RefSeq" id="WP_285660749.1">
    <property type="nucleotide sequence ID" value="NZ_BSTX01000001.1"/>
</dbReference>
<proteinExistence type="predicted"/>
<dbReference type="GO" id="GO:0005524">
    <property type="term" value="F:ATP binding"/>
    <property type="evidence" value="ECO:0007669"/>
    <property type="project" value="UniProtKB-ARBA"/>
</dbReference>
<keyword evidence="1" id="KW-0418">Kinase</keyword>
<sequence length="358" mass="35446">MTPLGLIVNPVAGLGGTVGLKGSDGAQVQRLARERGAVPRAGTRAALAVAELAARCPDAEILTVAGDMGADAAGPRGRVVCERPETTGPADTRRAVDALVAAGAGLIMFAGGDGTARDVLDALGGRVPAIGIPAGVKMHSAVHAVNPRAAGEVAAAFLAGTAHVAPAEVADREGDAIVLYGLMPVPRLGERVQRGKVGSARTGGDDLAGIAAELAAHAVPGGLDVYGPGTTTHGVLRVLGVDTPPTGVTAVSGGRCLVADADAAALEGLAAGRPGVRVIVSPIGGQGFLFGRGNQQITPALLRGATVTVVCGEAKLAALGGRPLLVDTGDDALDASLTGYLPIVTGRGRRVMYKLGEP</sequence>
<name>A0A9W6SGM7_9ACTN</name>
<dbReference type="GO" id="GO:0051287">
    <property type="term" value="F:NAD binding"/>
    <property type="evidence" value="ECO:0007669"/>
    <property type="project" value="UniProtKB-ARBA"/>
</dbReference>
<dbReference type="GO" id="GO:0003951">
    <property type="term" value="F:NAD+ kinase activity"/>
    <property type="evidence" value="ECO:0007669"/>
    <property type="project" value="InterPro"/>
</dbReference>
<accession>A0A9W6SGM7</accession>
<keyword evidence="1" id="KW-0808">Transferase</keyword>
<dbReference type="InterPro" id="IPR016064">
    <property type="entry name" value="NAD/diacylglycerol_kinase_sf"/>
</dbReference>
<comment type="caution">
    <text evidence="1">The sequence shown here is derived from an EMBL/GenBank/DDBJ whole genome shotgun (WGS) entry which is preliminary data.</text>
</comment>
<dbReference type="Pfam" id="PF20143">
    <property type="entry name" value="NAD_kinase_C"/>
    <property type="match status" value="1"/>
</dbReference>
<protein>
    <submittedName>
        <fullName evidence="1">ATP-NAD kinase</fullName>
    </submittedName>
</protein>
<dbReference type="Gene3D" id="3.40.50.10330">
    <property type="entry name" value="Probable inorganic polyphosphate/atp-NAD kinase, domain 1"/>
    <property type="match status" value="1"/>
</dbReference>